<dbReference type="PROSITE" id="PS50110">
    <property type="entry name" value="RESPONSE_REGULATORY"/>
    <property type="match status" value="1"/>
</dbReference>
<feature type="domain" description="Response regulatory" evidence="2">
    <location>
        <begin position="1"/>
        <end position="97"/>
    </location>
</feature>
<protein>
    <submittedName>
        <fullName evidence="3">Response regulator</fullName>
    </submittedName>
</protein>
<evidence type="ECO:0000256" key="1">
    <source>
        <dbReference type="PROSITE-ProRule" id="PRU00169"/>
    </source>
</evidence>
<dbReference type="SUPFAM" id="SSF52172">
    <property type="entry name" value="CheY-like"/>
    <property type="match status" value="1"/>
</dbReference>
<name>A0A5S4YD14_9BRAD</name>
<evidence type="ECO:0000313" key="3">
    <source>
        <dbReference type="EMBL" id="TYO61908.1"/>
    </source>
</evidence>
<dbReference type="EMBL" id="VSTH01000151">
    <property type="protein sequence ID" value="TYO61908.1"/>
    <property type="molecule type" value="Genomic_DNA"/>
</dbReference>
<dbReference type="Proteomes" id="UP000324797">
    <property type="component" value="Unassembled WGS sequence"/>
</dbReference>
<dbReference type="AlphaFoldDB" id="A0A5S4YD14"/>
<dbReference type="InterPro" id="IPR001789">
    <property type="entry name" value="Sig_transdc_resp-reg_receiver"/>
</dbReference>
<keyword evidence="4" id="KW-1185">Reference proteome</keyword>
<keyword evidence="1" id="KW-0597">Phosphoprotein</keyword>
<evidence type="ECO:0000259" key="2">
    <source>
        <dbReference type="PROSITE" id="PS50110"/>
    </source>
</evidence>
<feature type="modified residue" description="4-aspartylphosphate" evidence="1">
    <location>
        <position position="33"/>
    </location>
</feature>
<dbReference type="RefSeq" id="WP_148744230.1">
    <property type="nucleotide sequence ID" value="NZ_VSTH01000151.1"/>
</dbReference>
<reference evidence="3 4" key="1">
    <citation type="submission" date="2019-08" db="EMBL/GenBank/DDBJ databases">
        <title>Bradyrhizobium hipponensis sp. nov., a rhizobium isolated from a Lupinus angustifolius root nodule in Tunisia.</title>
        <authorList>
            <person name="Off K."/>
            <person name="Rejili M."/>
            <person name="Mars M."/>
            <person name="Brachmann A."/>
            <person name="Marin M."/>
        </authorList>
    </citation>
    <scope>NUCLEOTIDE SEQUENCE [LARGE SCALE GENOMIC DNA]</scope>
    <source>
        <strain evidence="4">aSej3</strain>
    </source>
</reference>
<proteinExistence type="predicted"/>
<dbReference type="GO" id="GO:0000160">
    <property type="term" value="P:phosphorelay signal transduction system"/>
    <property type="evidence" value="ECO:0007669"/>
    <property type="project" value="InterPro"/>
</dbReference>
<sequence>MEAGFATDILSSAEEGLTLFKSGVKEYRALVADANLMGSLSGWDLARQVREREPTFPVIYMTGAAADDWASQGVPNSILLQKPFAPAQLVTAISQLLNQVPLRANEAASIPASASWR</sequence>
<comment type="caution">
    <text evidence="3">The sequence shown here is derived from an EMBL/GenBank/DDBJ whole genome shotgun (WGS) entry which is preliminary data.</text>
</comment>
<evidence type="ECO:0000313" key="4">
    <source>
        <dbReference type="Proteomes" id="UP000324797"/>
    </source>
</evidence>
<gene>
    <name evidence="3" type="ORF">FXV83_35715</name>
</gene>
<organism evidence="3 4">
    <name type="scientific">Bradyrhizobium hipponense</name>
    <dbReference type="NCBI Taxonomy" id="2605638"/>
    <lineage>
        <taxon>Bacteria</taxon>
        <taxon>Pseudomonadati</taxon>
        <taxon>Pseudomonadota</taxon>
        <taxon>Alphaproteobacteria</taxon>
        <taxon>Hyphomicrobiales</taxon>
        <taxon>Nitrobacteraceae</taxon>
        <taxon>Bradyrhizobium</taxon>
    </lineage>
</organism>
<accession>A0A5S4YD14</accession>
<dbReference type="Gene3D" id="3.40.50.2300">
    <property type="match status" value="1"/>
</dbReference>
<dbReference type="InterPro" id="IPR011006">
    <property type="entry name" value="CheY-like_superfamily"/>
</dbReference>